<evidence type="ECO:0000256" key="3">
    <source>
        <dbReference type="ARBA" id="ARBA00023082"/>
    </source>
</evidence>
<evidence type="ECO:0000313" key="9">
    <source>
        <dbReference type="Proteomes" id="UP000295136"/>
    </source>
</evidence>
<dbReference type="Proteomes" id="UP000295136">
    <property type="component" value="Unassembled WGS sequence"/>
</dbReference>
<evidence type="ECO:0000256" key="1">
    <source>
        <dbReference type="ARBA" id="ARBA00010641"/>
    </source>
</evidence>
<dbReference type="GO" id="GO:0016987">
    <property type="term" value="F:sigma factor activity"/>
    <property type="evidence" value="ECO:0007669"/>
    <property type="project" value="UniProtKB-KW"/>
</dbReference>
<reference evidence="8 9" key="1">
    <citation type="submission" date="2019-03" db="EMBL/GenBank/DDBJ databases">
        <title>Draft genome sequences of novel Actinobacteria.</title>
        <authorList>
            <person name="Sahin N."/>
            <person name="Ay H."/>
            <person name="Saygin H."/>
        </authorList>
    </citation>
    <scope>NUCLEOTIDE SEQUENCE [LARGE SCALE GENOMIC DNA]</scope>
    <source>
        <strain evidence="8 9">6K102</strain>
    </source>
</reference>
<evidence type="ECO:0000259" key="7">
    <source>
        <dbReference type="Pfam" id="PF08281"/>
    </source>
</evidence>
<feature type="compositionally biased region" description="Polar residues" evidence="6">
    <location>
        <begin position="498"/>
        <end position="509"/>
    </location>
</feature>
<dbReference type="PANTHER" id="PTHR43133:SF8">
    <property type="entry name" value="RNA POLYMERASE SIGMA FACTOR HI_1459-RELATED"/>
    <property type="match status" value="1"/>
</dbReference>
<proteinExistence type="inferred from homology"/>
<dbReference type="NCBIfam" id="TIGR02937">
    <property type="entry name" value="sigma70-ECF"/>
    <property type="match status" value="1"/>
</dbReference>
<dbReference type="SUPFAM" id="SSF88659">
    <property type="entry name" value="Sigma3 and sigma4 domains of RNA polymerase sigma factors"/>
    <property type="match status" value="1"/>
</dbReference>
<dbReference type="InterPro" id="IPR039425">
    <property type="entry name" value="RNA_pol_sigma-70-like"/>
</dbReference>
<dbReference type="InterPro" id="IPR036388">
    <property type="entry name" value="WH-like_DNA-bd_sf"/>
</dbReference>
<keyword evidence="3" id="KW-0731">Sigma factor</keyword>
<dbReference type="CDD" id="cd06171">
    <property type="entry name" value="Sigma70_r4"/>
    <property type="match status" value="1"/>
</dbReference>
<feature type="compositionally biased region" description="Low complexity" evidence="6">
    <location>
        <begin position="384"/>
        <end position="409"/>
    </location>
</feature>
<dbReference type="Pfam" id="PF08281">
    <property type="entry name" value="Sigma70_r4_2"/>
    <property type="match status" value="1"/>
</dbReference>
<sequence length="555" mass="58747">MPIGYGGRTGLKGTASSPRGAECPYDPRGGESVPGWPTVDRADDQELVEALRRADADAPAKLYDSYGERLHDYACALIEEREVAGDAVHDALVTAQGCVDRLKEPVRLRAWLYALTRFQVRSRLSHRSGTPVEGMPLPDPAEHDDPELADLVHETLGELSRNEREVLVLSLRHGLTPAEAGAVLGLTSRQVTSRLGRARDHLENAAAAVVLARTGRAHCPDLSAMVDSWEGPLTPLLRRRLSGHIGGCEVCTEGRHRQISALRLLDMVPVAFAPLSLRRRVVDTCVNPERDQTRTLITDRGDTFDRTGFPVAAEGRSRRRGTRRLAPVVLAGACLLAATGAVVAINGRDVSSGSALPSKPSPAFSVTWSPSPDPVLEEDEEEAAFSPSPTPSATRPARRTPSGRPVATRPRTRPAPVPTATRRRPAPGAKLVASCPDRIDGPATIGLSARNAKVSWVATASQGLDVRPASGSIRAGGSVRVVVTVVDPAVSGSGRVAVTSNGGTRSCSLSWVAEEGPPATDAPDGDVPTDISEPPETPTAGAESSSVDTMDDVNR</sequence>
<comment type="similarity">
    <text evidence="1">Belongs to the sigma-70 factor family. ECF subfamily.</text>
</comment>
<keyword evidence="4" id="KW-0238">DNA-binding</keyword>
<protein>
    <submittedName>
        <fullName evidence="8">Sigma-70 family RNA polymerase sigma factor</fullName>
    </submittedName>
</protein>
<evidence type="ECO:0000256" key="6">
    <source>
        <dbReference type="SAM" id="MobiDB-lite"/>
    </source>
</evidence>
<evidence type="ECO:0000256" key="5">
    <source>
        <dbReference type="ARBA" id="ARBA00023163"/>
    </source>
</evidence>
<dbReference type="InterPro" id="IPR013324">
    <property type="entry name" value="RNA_pol_sigma_r3/r4-like"/>
</dbReference>
<dbReference type="Gene3D" id="1.10.10.10">
    <property type="entry name" value="Winged helix-like DNA-binding domain superfamily/Winged helix DNA-binding domain"/>
    <property type="match status" value="1"/>
</dbReference>
<feature type="region of interest" description="Disordered" evidence="6">
    <location>
        <begin position="497"/>
        <end position="555"/>
    </location>
</feature>
<feature type="domain" description="RNA polymerase sigma factor 70 region 4 type 2" evidence="7">
    <location>
        <begin position="151"/>
        <end position="202"/>
    </location>
</feature>
<dbReference type="InterPro" id="IPR013249">
    <property type="entry name" value="RNA_pol_sigma70_r4_t2"/>
</dbReference>
<name>A0A4R5FU27_9ACTN</name>
<accession>A0A4R5FU27</accession>
<dbReference type="InterPro" id="IPR014284">
    <property type="entry name" value="RNA_pol_sigma-70_dom"/>
</dbReference>
<dbReference type="GO" id="GO:0003677">
    <property type="term" value="F:DNA binding"/>
    <property type="evidence" value="ECO:0007669"/>
    <property type="project" value="UniProtKB-KW"/>
</dbReference>
<evidence type="ECO:0000256" key="2">
    <source>
        <dbReference type="ARBA" id="ARBA00023015"/>
    </source>
</evidence>
<gene>
    <name evidence="8" type="ORF">E1295_08350</name>
</gene>
<keyword evidence="5" id="KW-0804">Transcription</keyword>
<dbReference type="SUPFAM" id="SSF88946">
    <property type="entry name" value="Sigma2 domain of RNA polymerase sigma factors"/>
    <property type="match status" value="1"/>
</dbReference>
<dbReference type="AlphaFoldDB" id="A0A4R5FU27"/>
<keyword evidence="2" id="KW-0805">Transcription regulation</keyword>
<comment type="caution">
    <text evidence="8">The sequence shown here is derived from an EMBL/GenBank/DDBJ whole genome shotgun (WGS) entry which is preliminary data.</text>
</comment>
<dbReference type="Gene3D" id="1.10.1740.10">
    <property type="match status" value="1"/>
</dbReference>
<keyword evidence="9" id="KW-1185">Reference proteome</keyword>
<dbReference type="GO" id="GO:0006352">
    <property type="term" value="P:DNA-templated transcription initiation"/>
    <property type="evidence" value="ECO:0007669"/>
    <property type="project" value="InterPro"/>
</dbReference>
<evidence type="ECO:0000313" key="8">
    <source>
        <dbReference type="EMBL" id="TDE57428.1"/>
    </source>
</evidence>
<feature type="region of interest" description="Disordered" evidence="6">
    <location>
        <begin position="350"/>
        <end position="435"/>
    </location>
</feature>
<evidence type="ECO:0000256" key="4">
    <source>
        <dbReference type="ARBA" id="ARBA00023125"/>
    </source>
</evidence>
<dbReference type="PANTHER" id="PTHR43133">
    <property type="entry name" value="RNA POLYMERASE ECF-TYPE SIGMA FACTO"/>
    <property type="match status" value="1"/>
</dbReference>
<feature type="region of interest" description="Disordered" evidence="6">
    <location>
        <begin position="1"/>
        <end position="32"/>
    </location>
</feature>
<dbReference type="InterPro" id="IPR013325">
    <property type="entry name" value="RNA_pol_sigma_r2"/>
</dbReference>
<dbReference type="EMBL" id="SMLD01000014">
    <property type="protein sequence ID" value="TDE57428.1"/>
    <property type="molecule type" value="Genomic_DNA"/>
</dbReference>
<feature type="compositionally biased region" description="Gly residues" evidence="6">
    <location>
        <begin position="1"/>
        <end position="10"/>
    </location>
</feature>
<organism evidence="8 9">
    <name type="scientific">Nonomuraea mesophila</name>
    <dbReference type="NCBI Taxonomy" id="2530382"/>
    <lineage>
        <taxon>Bacteria</taxon>
        <taxon>Bacillati</taxon>
        <taxon>Actinomycetota</taxon>
        <taxon>Actinomycetes</taxon>
        <taxon>Streptosporangiales</taxon>
        <taxon>Streptosporangiaceae</taxon>
        <taxon>Nonomuraea</taxon>
    </lineage>
</organism>